<keyword evidence="6" id="KW-1185">Reference proteome</keyword>
<proteinExistence type="predicted"/>
<keyword evidence="1 2" id="KW-0175">Coiled coil</keyword>
<feature type="coiled-coil region" evidence="2">
    <location>
        <begin position="76"/>
        <end position="103"/>
    </location>
</feature>
<dbReference type="PANTHER" id="PTHR10881">
    <property type="entry name" value="GOLGIN SUBFAMILY A MEMBER-RELATED"/>
    <property type="match status" value="1"/>
</dbReference>
<dbReference type="OrthoDB" id="5978643at2759"/>
<dbReference type="InterPro" id="IPR043976">
    <property type="entry name" value="GOLGA_cons_dom"/>
</dbReference>
<gene>
    <name evidence="5" type="ORF">L798_10994</name>
</gene>
<dbReference type="PANTHER" id="PTHR10881:SF46">
    <property type="entry name" value="GOLGIN SUBFAMILY A MEMBER 2"/>
    <property type="match status" value="1"/>
</dbReference>
<feature type="region of interest" description="Disordered" evidence="3">
    <location>
        <begin position="1"/>
        <end position="33"/>
    </location>
</feature>
<dbReference type="GO" id="GO:0007030">
    <property type="term" value="P:Golgi organization"/>
    <property type="evidence" value="ECO:0007669"/>
    <property type="project" value="TreeGrafter"/>
</dbReference>
<sequence>MDQSAIDNQIRSDMETNNQHETQNTSVLLSTPEHSVNARSSIESLRQLSQQMNGLIGESTEGITVHIEDSELERRNQELAAMLATELQKREQLELQLKGNQSEMCQLQLALDQLQTESEARVTRELGPVQEQLQLHVQTVGILVGEKTELQAALTKSQNVAKQKASEAEELQGRLKASRHRVMDLEKEVSSLQGTVERLEKVANELSSELDKLKLEQKMTSKQLVESDEEKLELHQKLNTKTNDCAALQQELQGKVSQLSLTQLRVQQLSTVDTSETDRQLEALHQQKVSLEKQVADLQQTVKSVGLERDQASQQYQQYVQQLNGQLRTLASKVESLNSENEQLVTREQSLVRHISEVEKQLQQQQNQKRPDSSLKLLQQDSPLLQELEAKLALTETKEQALAEKLDSQIQENQCLQREVEEKNGRIYEMESMLERFQGDQPDKDKLLAAMESDKVAAARAVGQNQRLKQQLEELQDGFVKMSNDKLELTEKLQHEQYISKEQGERLTQQEMELNDLRTQLSQKEQVLQQHASQLSNQMLHHSQIADRMRHYEEQGQLNELLQQDLEQAREHIQALSAQNGELRALLAQQVTHDAGINSGDDTISRKDEMLSTLSARVEQLELERDQMLEKLKHQEQHEEEQNSLASDIVNARLSRDGIPKDSDSMKVAMEKLEERFTRTMKEVAELSDEKQRLEHLVLQLQGETETIGEYIALYQVQRSILRQRAQEKDEQLSKLSKDREEMRNKLSELNELVHKLVAEKESIHKMSHSIPVEHVVEKTSINHKQPEGGGVPNGEIVEVEDAVEVNKTQQIPPSGNHHPPSVQPDTAGKIMALLSEIGSSSLVDPQCSENFHPCPWCSGRLITV</sequence>
<dbReference type="OMA" id="IQVIIAE"/>
<dbReference type="EMBL" id="KK852846">
    <property type="protein sequence ID" value="KDR15111.1"/>
    <property type="molecule type" value="Genomic_DNA"/>
</dbReference>
<dbReference type="Proteomes" id="UP000027135">
    <property type="component" value="Unassembled WGS sequence"/>
</dbReference>
<dbReference type="GO" id="GO:0032580">
    <property type="term" value="C:Golgi cisterna membrane"/>
    <property type="evidence" value="ECO:0007669"/>
    <property type="project" value="TreeGrafter"/>
</dbReference>
<dbReference type="InterPro" id="IPR024858">
    <property type="entry name" value="GOLGA"/>
</dbReference>
<evidence type="ECO:0000256" key="1">
    <source>
        <dbReference type="ARBA" id="ARBA00023054"/>
    </source>
</evidence>
<dbReference type="eggNOG" id="KOG4725">
    <property type="taxonomic scope" value="Eukaryota"/>
</dbReference>
<dbReference type="AlphaFoldDB" id="A0A067R6S4"/>
<name>A0A067R6S4_ZOONE</name>
<dbReference type="STRING" id="136037.A0A067R6S4"/>
<organism evidence="5 6">
    <name type="scientific">Zootermopsis nevadensis</name>
    <name type="common">Dampwood termite</name>
    <dbReference type="NCBI Taxonomy" id="136037"/>
    <lineage>
        <taxon>Eukaryota</taxon>
        <taxon>Metazoa</taxon>
        <taxon>Ecdysozoa</taxon>
        <taxon>Arthropoda</taxon>
        <taxon>Hexapoda</taxon>
        <taxon>Insecta</taxon>
        <taxon>Pterygota</taxon>
        <taxon>Neoptera</taxon>
        <taxon>Polyneoptera</taxon>
        <taxon>Dictyoptera</taxon>
        <taxon>Blattodea</taxon>
        <taxon>Blattoidea</taxon>
        <taxon>Termitoidae</taxon>
        <taxon>Termopsidae</taxon>
        <taxon>Zootermopsis</taxon>
    </lineage>
</organism>
<dbReference type="Pfam" id="PF15070">
    <property type="entry name" value="GOLGA2L5"/>
    <property type="match status" value="1"/>
</dbReference>
<evidence type="ECO:0000256" key="3">
    <source>
        <dbReference type="SAM" id="MobiDB-lite"/>
    </source>
</evidence>
<evidence type="ECO:0000313" key="5">
    <source>
        <dbReference type="EMBL" id="KDR15111.1"/>
    </source>
</evidence>
<feature type="coiled-coil region" evidence="2">
    <location>
        <begin position="670"/>
        <end position="760"/>
    </location>
</feature>
<dbReference type="GO" id="GO:0000137">
    <property type="term" value="C:Golgi cis cisterna"/>
    <property type="evidence" value="ECO:0007669"/>
    <property type="project" value="TreeGrafter"/>
</dbReference>
<dbReference type="InParanoid" id="A0A067R6S4"/>
<feature type="domain" description="Golgin subfamily A conserved" evidence="4">
    <location>
        <begin position="527"/>
        <end position="763"/>
    </location>
</feature>
<evidence type="ECO:0000313" key="6">
    <source>
        <dbReference type="Proteomes" id="UP000027135"/>
    </source>
</evidence>
<dbReference type="FunCoup" id="A0A067R6S4">
    <property type="interactions" value="282"/>
</dbReference>
<feature type="coiled-coil region" evidence="2">
    <location>
        <begin position="458"/>
        <end position="638"/>
    </location>
</feature>
<evidence type="ECO:0000259" key="4">
    <source>
        <dbReference type="Pfam" id="PF15070"/>
    </source>
</evidence>
<feature type="coiled-coil region" evidence="2">
    <location>
        <begin position="161"/>
        <end position="426"/>
    </location>
</feature>
<dbReference type="GO" id="GO:0005801">
    <property type="term" value="C:cis-Golgi network"/>
    <property type="evidence" value="ECO:0007669"/>
    <property type="project" value="TreeGrafter"/>
</dbReference>
<protein>
    <submittedName>
        <fullName evidence="5">Golgin subfamily A member 2</fullName>
    </submittedName>
</protein>
<reference evidence="5 6" key="1">
    <citation type="journal article" date="2014" name="Nat. Commun.">
        <title>Molecular traces of alternative social organization in a termite genome.</title>
        <authorList>
            <person name="Terrapon N."/>
            <person name="Li C."/>
            <person name="Robertson H.M."/>
            <person name="Ji L."/>
            <person name="Meng X."/>
            <person name="Booth W."/>
            <person name="Chen Z."/>
            <person name="Childers C.P."/>
            <person name="Glastad K.M."/>
            <person name="Gokhale K."/>
            <person name="Gowin J."/>
            <person name="Gronenberg W."/>
            <person name="Hermansen R.A."/>
            <person name="Hu H."/>
            <person name="Hunt B.G."/>
            <person name="Huylmans A.K."/>
            <person name="Khalil S.M."/>
            <person name="Mitchell R.D."/>
            <person name="Munoz-Torres M.C."/>
            <person name="Mustard J.A."/>
            <person name="Pan H."/>
            <person name="Reese J.T."/>
            <person name="Scharf M.E."/>
            <person name="Sun F."/>
            <person name="Vogel H."/>
            <person name="Xiao J."/>
            <person name="Yang W."/>
            <person name="Yang Z."/>
            <person name="Yang Z."/>
            <person name="Zhou J."/>
            <person name="Zhu J."/>
            <person name="Brent C.S."/>
            <person name="Elsik C.G."/>
            <person name="Goodisman M.A."/>
            <person name="Liberles D.A."/>
            <person name="Roe R.M."/>
            <person name="Vargo E.L."/>
            <person name="Vilcinskas A."/>
            <person name="Wang J."/>
            <person name="Bornberg-Bauer E."/>
            <person name="Korb J."/>
            <person name="Zhang G."/>
            <person name="Liebig J."/>
        </authorList>
    </citation>
    <scope>NUCLEOTIDE SEQUENCE [LARGE SCALE GENOMIC DNA]</scope>
    <source>
        <tissue evidence="5">Whole organism</tissue>
    </source>
</reference>
<evidence type="ECO:0000256" key="2">
    <source>
        <dbReference type="SAM" id="Coils"/>
    </source>
</evidence>
<dbReference type="Gene3D" id="1.10.287.1490">
    <property type="match status" value="1"/>
</dbReference>
<accession>A0A067R6S4</accession>